<dbReference type="GO" id="GO:0043565">
    <property type="term" value="F:sequence-specific DNA binding"/>
    <property type="evidence" value="ECO:0007669"/>
    <property type="project" value="InterPro"/>
</dbReference>
<dbReference type="Pfam" id="PF12833">
    <property type="entry name" value="HTH_18"/>
    <property type="match status" value="1"/>
</dbReference>
<dbReference type="STRING" id="154621.RV11_GL002971"/>
<evidence type="ECO:0000256" key="3">
    <source>
        <dbReference type="ARBA" id="ARBA00022553"/>
    </source>
</evidence>
<dbReference type="HOGENOM" id="CLU_000445_5_0_9"/>
<accession>R3TMC5</accession>
<dbReference type="PANTHER" id="PTHR42713">
    <property type="entry name" value="HISTIDINE KINASE-RELATED"/>
    <property type="match status" value="1"/>
</dbReference>
<gene>
    <name evidence="11" type="ORF">UC3_03002</name>
</gene>
<dbReference type="InterPro" id="IPR011006">
    <property type="entry name" value="CheY-like_superfamily"/>
</dbReference>
<dbReference type="eggNOG" id="COG2207">
    <property type="taxonomic scope" value="Bacteria"/>
</dbReference>
<evidence type="ECO:0000256" key="7">
    <source>
        <dbReference type="ARBA" id="ARBA00023163"/>
    </source>
</evidence>
<feature type="modified residue" description="4-aspartylphosphate" evidence="8">
    <location>
        <position position="55"/>
    </location>
</feature>
<proteinExistence type="predicted"/>
<dbReference type="SMART" id="SM00342">
    <property type="entry name" value="HTH_ARAC"/>
    <property type="match status" value="1"/>
</dbReference>
<sequence length="481" mass="55849">MKKIIVVDDEQAIREGLTYLIDWEHYGYEIVGLAKNGKEGLSLIMELLPDVVITDIKMPQLNGLDMIKEVKKQGHSPYAIALTGYSEFEYAKRAIQLDFFSYLLKPIDEDELIDLLNKMNDLDKTEHTVSLQHQLVNKLFGSDSMPLPGYKWVCGLRTRKPLEDNVLKKIEKLQIEVISLSHYGYTYQVLLSTSHEQEERILEKQLKKGQEILSTGWLDANQNLGVLYSEINYLSRLTFLFPNQYVSPERLSVETTENYVHETLIQELVKAIITADRLKDAVAHYATYFYNNLAFEEDVKWQMNQDYHFLIRQVRNQVTIDLQEFTGSFSTEIFEATTFSELLVRLTNQLTQLSVLVAESLNNIDIISEILHYIGKNYVENLSLKTIAEKFNYNSAYLGKKFRKETGKSFVNYLEGIRMEKAAVLLTGSNLMVYEISEQVGYKNVDYFYKKFRQYYKISPNEYRGQEKTEEKINSAESLVL</sequence>
<dbReference type="OrthoDB" id="342399at2"/>
<dbReference type="PRINTS" id="PR00032">
    <property type="entry name" value="HTHARAC"/>
</dbReference>
<dbReference type="PANTHER" id="PTHR42713:SF3">
    <property type="entry name" value="TRANSCRIPTIONAL REGULATORY PROTEIN HPTR"/>
    <property type="match status" value="1"/>
</dbReference>
<dbReference type="SMART" id="SM00448">
    <property type="entry name" value="REC"/>
    <property type="match status" value="1"/>
</dbReference>
<dbReference type="eggNOG" id="COG4753">
    <property type="taxonomic scope" value="Bacteria"/>
</dbReference>
<dbReference type="GO" id="GO:0003700">
    <property type="term" value="F:DNA-binding transcription factor activity"/>
    <property type="evidence" value="ECO:0007669"/>
    <property type="project" value="InterPro"/>
</dbReference>
<evidence type="ECO:0000256" key="4">
    <source>
        <dbReference type="ARBA" id="ARBA00023012"/>
    </source>
</evidence>
<evidence type="ECO:0000256" key="6">
    <source>
        <dbReference type="ARBA" id="ARBA00023125"/>
    </source>
</evidence>
<dbReference type="RefSeq" id="WP_010769636.1">
    <property type="nucleotide sequence ID" value="NZ_ASWE01000001.1"/>
</dbReference>
<dbReference type="PROSITE" id="PS00041">
    <property type="entry name" value="HTH_ARAC_FAMILY_1"/>
    <property type="match status" value="1"/>
</dbReference>
<dbReference type="GO" id="GO:0005737">
    <property type="term" value="C:cytoplasm"/>
    <property type="evidence" value="ECO:0007669"/>
    <property type="project" value="UniProtKB-SubCell"/>
</dbReference>
<dbReference type="InterPro" id="IPR018062">
    <property type="entry name" value="HTH_AraC-typ_CS"/>
</dbReference>
<dbReference type="EMBL" id="AJAT01000017">
    <property type="protein sequence ID" value="EOL42649.1"/>
    <property type="molecule type" value="Genomic_DNA"/>
</dbReference>
<dbReference type="InterPro" id="IPR020449">
    <property type="entry name" value="Tscrpt_reg_AraC-type_HTH"/>
</dbReference>
<dbReference type="AlphaFoldDB" id="R3TMC5"/>
<feature type="domain" description="HTH araC/xylS-type" evidence="9">
    <location>
        <begin position="368"/>
        <end position="466"/>
    </location>
</feature>
<dbReference type="InterPro" id="IPR001789">
    <property type="entry name" value="Sig_transdc_resp-reg_receiver"/>
</dbReference>
<organism evidence="11 12">
    <name type="scientific">Enterococcus phoeniculicola ATCC BAA-412</name>
    <dbReference type="NCBI Taxonomy" id="1158610"/>
    <lineage>
        <taxon>Bacteria</taxon>
        <taxon>Bacillati</taxon>
        <taxon>Bacillota</taxon>
        <taxon>Bacilli</taxon>
        <taxon>Lactobacillales</taxon>
        <taxon>Enterococcaceae</taxon>
        <taxon>Enterococcus</taxon>
    </lineage>
</organism>
<evidence type="ECO:0000256" key="1">
    <source>
        <dbReference type="ARBA" id="ARBA00004496"/>
    </source>
</evidence>
<evidence type="ECO:0000256" key="2">
    <source>
        <dbReference type="ARBA" id="ARBA00022490"/>
    </source>
</evidence>
<dbReference type="CDD" id="cd17536">
    <property type="entry name" value="REC_YesN-like"/>
    <property type="match status" value="1"/>
</dbReference>
<keyword evidence="3 8" id="KW-0597">Phosphoprotein</keyword>
<dbReference type="GO" id="GO:0000160">
    <property type="term" value="P:phosphorelay signal transduction system"/>
    <property type="evidence" value="ECO:0007669"/>
    <property type="project" value="UniProtKB-KW"/>
</dbReference>
<keyword evidence="4" id="KW-0902">Two-component regulatory system</keyword>
<dbReference type="SUPFAM" id="SSF46689">
    <property type="entry name" value="Homeodomain-like"/>
    <property type="match status" value="2"/>
</dbReference>
<keyword evidence="5" id="KW-0805">Transcription regulation</keyword>
<keyword evidence="12" id="KW-1185">Reference proteome</keyword>
<dbReference type="PROSITE" id="PS50110">
    <property type="entry name" value="RESPONSE_REGULATORY"/>
    <property type="match status" value="1"/>
</dbReference>
<evidence type="ECO:0008006" key="13">
    <source>
        <dbReference type="Google" id="ProtNLM"/>
    </source>
</evidence>
<keyword evidence="6" id="KW-0238">DNA-binding</keyword>
<dbReference type="Gene3D" id="3.40.50.2300">
    <property type="match status" value="1"/>
</dbReference>
<evidence type="ECO:0000259" key="10">
    <source>
        <dbReference type="PROSITE" id="PS50110"/>
    </source>
</evidence>
<keyword evidence="7" id="KW-0804">Transcription</keyword>
<dbReference type="SUPFAM" id="SSF52172">
    <property type="entry name" value="CheY-like"/>
    <property type="match status" value="1"/>
</dbReference>
<evidence type="ECO:0000256" key="8">
    <source>
        <dbReference type="PROSITE-ProRule" id="PRU00169"/>
    </source>
</evidence>
<dbReference type="Gene3D" id="1.10.10.60">
    <property type="entry name" value="Homeodomain-like"/>
    <property type="match status" value="2"/>
</dbReference>
<comment type="subcellular location">
    <subcellularLocation>
        <location evidence="1">Cytoplasm</location>
    </subcellularLocation>
</comment>
<feature type="domain" description="Response regulatory" evidence="10">
    <location>
        <begin position="3"/>
        <end position="120"/>
    </location>
</feature>
<evidence type="ECO:0000313" key="12">
    <source>
        <dbReference type="Proteomes" id="UP000013785"/>
    </source>
</evidence>
<comment type="caution">
    <text evidence="11">The sequence shown here is derived from an EMBL/GenBank/DDBJ whole genome shotgun (WGS) entry which is preliminary data.</text>
</comment>
<dbReference type="Proteomes" id="UP000013785">
    <property type="component" value="Unassembled WGS sequence"/>
</dbReference>
<dbReference type="Pfam" id="PF00072">
    <property type="entry name" value="Response_reg"/>
    <property type="match status" value="1"/>
</dbReference>
<evidence type="ECO:0000259" key="9">
    <source>
        <dbReference type="PROSITE" id="PS01124"/>
    </source>
</evidence>
<evidence type="ECO:0000313" key="11">
    <source>
        <dbReference type="EMBL" id="EOL42649.1"/>
    </source>
</evidence>
<dbReference type="InterPro" id="IPR051552">
    <property type="entry name" value="HptR"/>
</dbReference>
<name>R3TMC5_9ENTE</name>
<keyword evidence="2" id="KW-0963">Cytoplasm</keyword>
<protein>
    <recommendedName>
        <fullName evidence="13">AraC family transcriptional regulator</fullName>
    </recommendedName>
</protein>
<dbReference type="PROSITE" id="PS01124">
    <property type="entry name" value="HTH_ARAC_FAMILY_2"/>
    <property type="match status" value="1"/>
</dbReference>
<dbReference type="InterPro" id="IPR018060">
    <property type="entry name" value="HTH_AraC"/>
</dbReference>
<reference evidence="11 12" key="1">
    <citation type="submission" date="2013-02" db="EMBL/GenBank/DDBJ databases">
        <title>The Genome Sequence of Enterococcus phoeniculicola BAA-412.</title>
        <authorList>
            <consortium name="The Broad Institute Genome Sequencing Platform"/>
            <consortium name="The Broad Institute Genome Sequencing Center for Infectious Disease"/>
            <person name="Earl A.M."/>
            <person name="Gilmore M.S."/>
            <person name="Lebreton F."/>
            <person name="Walker B."/>
            <person name="Young S.K."/>
            <person name="Zeng Q."/>
            <person name="Gargeya S."/>
            <person name="Fitzgerald M."/>
            <person name="Haas B."/>
            <person name="Abouelleil A."/>
            <person name="Alvarado L."/>
            <person name="Arachchi H.M."/>
            <person name="Berlin A.M."/>
            <person name="Chapman S.B."/>
            <person name="Dewar J."/>
            <person name="Goldberg J."/>
            <person name="Griggs A."/>
            <person name="Gujja S."/>
            <person name="Hansen M."/>
            <person name="Howarth C."/>
            <person name="Imamovic A."/>
            <person name="Larimer J."/>
            <person name="McCowan C."/>
            <person name="Murphy C."/>
            <person name="Neiman D."/>
            <person name="Pearson M."/>
            <person name="Priest M."/>
            <person name="Roberts A."/>
            <person name="Saif S."/>
            <person name="Shea T."/>
            <person name="Sisk P."/>
            <person name="Sykes S."/>
            <person name="Wortman J."/>
            <person name="Nusbaum C."/>
            <person name="Birren B."/>
        </authorList>
    </citation>
    <scope>NUCLEOTIDE SEQUENCE [LARGE SCALE GENOMIC DNA]</scope>
    <source>
        <strain evidence="11 12">ATCC BAA-412</strain>
    </source>
</reference>
<evidence type="ECO:0000256" key="5">
    <source>
        <dbReference type="ARBA" id="ARBA00023015"/>
    </source>
</evidence>
<dbReference type="PATRIC" id="fig|1158610.3.peg.2984"/>
<dbReference type="InterPro" id="IPR009057">
    <property type="entry name" value="Homeodomain-like_sf"/>
</dbReference>